<dbReference type="Proteomes" id="UP000824239">
    <property type="component" value="Unassembled WGS sequence"/>
</dbReference>
<evidence type="ECO:0000256" key="3">
    <source>
        <dbReference type="SAM" id="Phobius"/>
    </source>
</evidence>
<comment type="caution">
    <text evidence="4">The sequence shown here is derived from an EMBL/GenBank/DDBJ whole genome shotgun (WGS) entry which is preliminary data.</text>
</comment>
<evidence type="ECO:0000256" key="1">
    <source>
        <dbReference type="SAM" id="Coils"/>
    </source>
</evidence>
<keyword evidence="1" id="KW-0175">Coiled coil</keyword>
<dbReference type="Gene3D" id="2.40.30.170">
    <property type="match status" value="1"/>
</dbReference>
<evidence type="ECO:0000313" key="5">
    <source>
        <dbReference type="Proteomes" id="UP000824239"/>
    </source>
</evidence>
<dbReference type="PANTHER" id="PTHR30469">
    <property type="entry name" value="MULTIDRUG RESISTANCE PROTEIN MDTA"/>
    <property type="match status" value="1"/>
</dbReference>
<feature type="region of interest" description="Disordered" evidence="2">
    <location>
        <begin position="261"/>
        <end position="290"/>
    </location>
</feature>
<dbReference type="GO" id="GO:1990281">
    <property type="term" value="C:efflux pump complex"/>
    <property type="evidence" value="ECO:0007669"/>
    <property type="project" value="TreeGrafter"/>
</dbReference>
<feature type="transmembrane region" description="Helical" evidence="3">
    <location>
        <begin position="12"/>
        <end position="32"/>
    </location>
</feature>
<reference evidence="4" key="1">
    <citation type="submission" date="2020-10" db="EMBL/GenBank/DDBJ databases">
        <authorList>
            <person name="Gilroy R."/>
        </authorList>
    </citation>
    <scope>NUCLEOTIDE SEQUENCE</scope>
    <source>
        <strain evidence="4">ChiBcec15-4380</strain>
    </source>
</reference>
<feature type="coiled-coil region" evidence="1">
    <location>
        <begin position="450"/>
        <end position="477"/>
    </location>
</feature>
<dbReference type="Gene3D" id="1.10.287.470">
    <property type="entry name" value="Helix hairpin bin"/>
    <property type="match status" value="1"/>
</dbReference>
<proteinExistence type="predicted"/>
<protein>
    <submittedName>
        <fullName evidence="4">HlyD family efflux transporter periplasmic adaptor subunit</fullName>
    </submittedName>
</protein>
<feature type="coiled-coil region" evidence="1">
    <location>
        <begin position="350"/>
        <end position="412"/>
    </location>
</feature>
<dbReference type="Gene3D" id="2.40.50.100">
    <property type="match status" value="2"/>
</dbReference>
<dbReference type="EMBL" id="DVHE01000050">
    <property type="protein sequence ID" value="HIR50884.1"/>
    <property type="molecule type" value="Genomic_DNA"/>
</dbReference>
<keyword evidence="3" id="KW-0812">Transmembrane</keyword>
<feature type="compositionally biased region" description="Acidic residues" evidence="2">
    <location>
        <begin position="272"/>
        <end position="282"/>
    </location>
</feature>
<sequence>MQKTKRREWVKTFAIIFLVILLILTFFSNTIMNRSLPEVAAQYVESGTINAKIRGTGTVSADETYDVTINQTRKIRSVMVKVGDTVSAGDTLFVLEAADSEELKTAQQELSDMELAYQKSLIEAGNTTATENRDVQKLRDAYNEALAVLRLYSNADPTQITMALKTAEAEYKAQQLVTQNANEEYQAAQTDKEYTEAQAKVTELGTAITTAETAIETLKEQLATAQGTSDQAYLDKLAKAYTVLREEYLKREELEQQIEDLESQTFMTTADGTDDGSEDEEGGNPSTGATLEELKKQLKDLNNDIKRDEIIYKDDYNLMLQYAGQDHHVAAAYAADTQLLMQAIRDQHGYIDSSEEVQNIEQKIKDQERELDNAQTELSYYQGKVDDFERRIERLEQNWKDEQAKESALNDEVTNLTAASTAAETLKTAQTALEDKVFETSLGDSASLDLQNSKKAIEAKKKQVEELTANADGQEVKANVSGKISAINVTAGNNAGADTALATITVADRGYTLRIPVTADQAKQVTVGDVATITNYYSDDITATLESVANDPQNPGQGKMLVFRLTGDGVEAGANLTLSIGQRSANYDCLIPNSALRNDSNGDFVLVVVAKSTPLGNRYVATRASVTVLAKDDTKAAVTGLASGDFVITTSSAPIEAGSQVRLVDNG</sequence>
<organism evidence="4 5">
    <name type="scientific">Candidatus Avoscillospira avicola</name>
    <dbReference type="NCBI Taxonomy" id="2840706"/>
    <lineage>
        <taxon>Bacteria</taxon>
        <taxon>Bacillati</taxon>
        <taxon>Bacillota</taxon>
        <taxon>Clostridia</taxon>
        <taxon>Eubacteriales</taxon>
        <taxon>Oscillospiraceae</taxon>
        <taxon>Oscillospiraceae incertae sedis</taxon>
        <taxon>Candidatus Avoscillospira</taxon>
    </lineage>
</organism>
<reference evidence="4" key="2">
    <citation type="journal article" date="2021" name="PeerJ">
        <title>Extensive microbial diversity within the chicken gut microbiome revealed by metagenomics and culture.</title>
        <authorList>
            <person name="Gilroy R."/>
            <person name="Ravi A."/>
            <person name="Getino M."/>
            <person name="Pursley I."/>
            <person name="Horton D.L."/>
            <person name="Alikhan N.F."/>
            <person name="Baker D."/>
            <person name="Gharbi K."/>
            <person name="Hall N."/>
            <person name="Watson M."/>
            <person name="Adriaenssens E.M."/>
            <person name="Foster-Nyarko E."/>
            <person name="Jarju S."/>
            <person name="Secka A."/>
            <person name="Antonio M."/>
            <person name="Oren A."/>
            <person name="Chaudhuri R.R."/>
            <person name="La Ragione R."/>
            <person name="Hildebrand F."/>
            <person name="Pallen M.J."/>
        </authorList>
    </citation>
    <scope>NUCLEOTIDE SEQUENCE</scope>
    <source>
        <strain evidence="4">ChiBcec15-4380</strain>
    </source>
</reference>
<keyword evidence="3" id="KW-0472">Membrane</keyword>
<dbReference type="Gene3D" id="2.40.420.20">
    <property type="match status" value="1"/>
</dbReference>
<dbReference type="GO" id="GO:0015562">
    <property type="term" value="F:efflux transmembrane transporter activity"/>
    <property type="evidence" value="ECO:0007669"/>
    <property type="project" value="TreeGrafter"/>
</dbReference>
<dbReference type="AlphaFoldDB" id="A0A9D1DHV2"/>
<evidence type="ECO:0000256" key="2">
    <source>
        <dbReference type="SAM" id="MobiDB-lite"/>
    </source>
</evidence>
<keyword evidence="3" id="KW-1133">Transmembrane helix</keyword>
<accession>A0A9D1DHV2</accession>
<name>A0A9D1DHV2_9FIRM</name>
<evidence type="ECO:0000313" key="4">
    <source>
        <dbReference type="EMBL" id="HIR50884.1"/>
    </source>
</evidence>
<gene>
    <name evidence="4" type="ORF">IAA53_06320</name>
</gene>